<evidence type="ECO:0000313" key="2">
    <source>
        <dbReference type="Proteomes" id="UP000235145"/>
    </source>
</evidence>
<proteinExistence type="predicted"/>
<evidence type="ECO:0000313" key="1">
    <source>
        <dbReference type="EMBL" id="KAJ0214150.1"/>
    </source>
</evidence>
<sequence length="167" mass="19236">MQIHIIIISFNFTLLFGNGLQLSVNLWGDFPYKMQHFLDNNPHNLRIIVILQFAKLSIWRDRPTVNTYFACQSCSLTRTLMKSILDGDDHPDSSTNTLTRMTSNKVSEHDDFMVNFQMKTISDISEPLEKNTFILKTSLSVNVIGLVVAFGEMVRDNDDKKKHRLNI</sequence>
<organism evidence="1 2">
    <name type="scientific">Lactuca sativa</name>
    <name type="common">Garden lettuce</name>
    <dbReference type="NCBI Taxonomy" id="4236"/>
    <lineage>
        <taxon>Eukaryota</taxon>
        <taxon>Viridiplantae</taxon>
        <taxon>Streptophyta</taxon>
        <taxon>Embryophyta</taxon>
        <taxon>Tracheophyta</taxon>
        <taxon>Spermatophyta</taxon>
        <taxon>Magnoliopsida</taxon>
        <taxon>eudicotyledons</taxon>
        <taxon>Gunneridae</taxon>
        <taxon>Pentapetalae</taxon>
        <taxon>asterids</taxon>
        <taxon>campanulids</taxon>
        <taxon>Asterales</taxon>
        <taxon>Asteraceae</taxon>
        <taxon>Cichorioideae</taxon>
        <taxon>Cichorieae</taxon>
        <taxon>Lactucinae</taxon>
        <taxon>Lactuca</taxon>
    </lineage>
</organism>
<gene>
    <name evidence="1" type="ORF">LSAT_V11C400200860</name>
</gene>
<reference evidence="1 2" key="1">
    <citation type="journal article" date="2017" name="Nat. Commun.">
        <title>Genome assembly with in vitro proximity ligation data and whole-genome triplication in lettuce.</title>
        <authorList>
            <person name="Reyes-Chin-Wo S."/>
            <person name="Wang Z."/>
            <person name="Yang X."/>
            <person name="Kozik A."/>
            <person name="Arikit S."/>
            <person name="Song C."/>
            <person name="Xia L."/>
            <person name="Froenicke L."/>
            <person name="Lavelle D.O."/>
            <person name="Truco M.J."/>
            <person name="Xia R."/>
            <person name="Zhu S."/>
            <person name="Xu C."/>
            <person name="Xu H."/>
            <person name="Xu X."/>
            <person name="Cox K."/>
            <person name="Korf I."/>
            <person name="Meyers B.C."/>
            <person name="Michelmore R.W."/>
        </authorList>
    </citation>
    <scope>NUCLEOTIDE SEQUENCE [LARGE SCALE GENOMIC DNA]</scope>
    <source>
        <strain evidence="2">cv. Salinas</strain>
        <tissue evidence="1">Seedlings</tissue>
    </source>
</reference>
<dbReference type="Proteomes" id="UP000235145">
    <property type="component" value="Unassembled WGS sequence"/>
</dbReference>
<accession>A0A9R1XGW6</accession>
<dbReference type="EMBL" id="NBSK02000004">
    <property type="protein sequence ID" value="KAJ0214150.1"/>
    <property type="molecule type" value="Genomic_DNA"/>
</dbReference>
<keyword evidence="2" id="KW-1185">Reference proteome</keyword>
<comment type="caution">
    <text evidence="1">The sequence shown here is derived from an EMBL/GenBank/DDBJ whole genome shotgun (WGS) entry which is preliminary data.</text>
</comment>
<name>A0A9R1XGW6_LACSA</name>
<dbReference type="AlphaFoldDB" id="A0A9R1XGW6"/>
<protein>
    <submittedName>
        <fullName evidence="1">Uncharacterized protein</fullName>
    </submittedName>
</protein>